<evidence type="ECO:0000313" key="1">
    <source>
        <dbReference type="EMBL" id="MBE9193671.1"/>
    </source>
</evidence>
<dbReference type="Gene3D" id="3.90.650.10">
    <property type="entry name" value="PurM-like C-terminal domain"/>
    <property type="match status" value="1"/>
</dbReference>
<protein>
    <recommendedName>
        <fullName evidence="3">Hydrogenase expression/formation protein HypE</fullName>
    </recommendedName>
</protein>
<dbReference type="InterPro" id="IPR036676">
    <property type="entry name" value="PurM-like_C_sf"/>
</dbReference>
<evidence type="ECO:0000313" key="2">
    <source>
        <dbReference type="Proteomes" id="UP000651156"/>
    </source>
</evidence>
<proteinExistence type="predicted"/>
<dbReference type="EMBL" id="JADEWN010000123">
    <property type="protein sequence ID" value="MBE9193671.1"/>
    <property type="molecule type" value="Genomic_DNA"/>
</dbReference>
<keyword evidence="2" id="KW-1185">Reference proteome</keyword>
<dbReference type="Proteomes" id="UP000651156">
    <property type="component" value="Unassembled WGS sequence"/>
</dbReference>
<name>A0ABR9UZG7_9CHRO</name>
<organism evidence="1 2">
    <name type="scientific">Gloeocapsopsis crepidinum LEGE 06123</name>
    <dbReference type="NCBI Taxonomy" id="588587"/>
    <lineage>
        <taxon>Bacteria</taxon>
        <taxon>Bacillati</taxon>
        <taxon>Cyanobacteriota</taxon>
        <taxon>Cyanophyceae</taxon>
        <taxon>Oscillatoriophycideae</taxon>
        <taxon>Chroococcales</taxon>
        <taxon>Chroococcaceae</taxon>
        <taxon>Gloeocapsopsis</taxon>
    </lineage>
</organism>
<reference evidence="1 2" key="1">
    <citation type="submission" date="2020-10" db="EMBL/GenBank/DDBJ databases">
        <authorList>
            <person name="Castelo-Branco R."/>
            <person name="Eusebio N."/>
            <person name="Adriana R."/>
            <person name="Vieira A."/>
            <person name="Brugerolle De Fraissinette N."/>
            <person name="Rezende De Castro R."/>
            <person name="Schneider M.P."/>
            <person name="Vasconcelos V."/>
            <person name="Leao P.N."/>
        </authorList>
    </citation>
    <scope>NUCLEOTIDE SEQUENCE [LARGE SCALE GENOMIC DNA]</scope>
    <source>
        <strain evidence="1 2">LEGE 06123</strain>
    </source>
</reference>
<dbReference type="RefSeq" id="WP_193935042.1">
    <property type="nucleotide sequence ID" value="NZ_CAWPMZ010000027.1"/>
</dbReference>
<sequence>MRSHPLGATAQIIGNVTDTTTSGFVTMKSKIGAQRIVDMLSGEQLPRIC</sequence>
<gene>
    <name evidence="1" type="ORF">IQ230_25830</name>
</gene>
<accession>A0ABR9UZG7</accession>
<comment type="caution">
    <text evidence="1">The sequence shown here is derived from an EMBL/GenBank/DDBJ whole genome shotgun (WGS) entry which is preliminary data.</text>
</comment>
<evidence type="ECO:0008006" key="3">
    <source>
        <dbReference type="Google" id="ProtNLM"/>
    </source>
</evidence>